<accession>A0A645AC12</accession>
<comment type="caution">
    <text evidence="1">The sequence shown here is derived from an EMBL/GenBank/DDBJ whole genome shotgun (WGS) entry which is preliminary data.</text>
</comment>
<evidence type="ECO:0008006" key="2">
    <source>
        <dbReference type="Google" id="ProtNLM"/>
    </source>
</evidence>
<dbReference type="EMBL" id="VSSQ01013099">
    <property type="protein sequence ID" value="MPM50732.1"/>
    <property type="molecule type" value="Genomic_DNA"/>
</dbReference>
<name>A0A645AC12_9ZZZZ</name>
<evidence type="ECO:0000313" key="1">
    <source>
        <dbReference type="EMBL" id="MPM50732.1"/>
    </source>
</evidence>
<organism evidence="1">
    <name type="scientific">bioreactor metagenome</name>
    <dbReference type="NCBI Taxonomy" id="1076179"/>
    <lineage>
        <taxon>unclassified sequences</taxon>
        <taxon>metagenomes</taxon>
        <taxon>ecological metagenomes</taxon>
    </lineage>
</organism>
<sequence>MKKTIALGLIMLALCALPVFSGVNMGTVAGYYGIRASETILTVGVTEYPTVEGEEISAGMLVKGSSYFDLNSTLGINYMVRVGKVLEYTEDGVDQDVEDMDLTWDVGVGISYQMPVAYQTLFEAGVGIQYANTKQDRGFLKLEFDTFSLSAYAEVNIAIQPAMYFTAGVHGLMPVYSNVTATFSGSPVDAKVEGLSLALAPYVGISYAY</sequence>
<protein>
    <recommendedName>
        <fullName evidence="2">Outer membrane protein beta-barrel domain-containing protein</fullName>
    </recommendedName>
</protein>
<gene>
    <name evidence="1" type="ORF">SDC9_97475</name>
</gene>
<proteinExistence type="predicted"/>
<reference evidence="1" key="1">
    <citation type="submission" date="2019-08" db="EMBL/GenBank/DDBJ databases">
        <authorList>
            <person name="Kucharzyk K."/>
            <person name="Murdoch R.W."/>
            <person name="Higgins S."/>
            <person name="Loffler F."/>
        </authorList>
    </citation>
    <scope>NUCLEOTIDE SEQUENCE</scope>
</reference>
<dbReference type="AlphaFoldDB" id="A0A645AC12"/>